<accession>A0ABS8YAF2</accession>
<dbReference type="Gene3D" id="2.40.50.140">
    <property type="entry name" value="Nucleic acid-binding proteins"/>
    <property type="match status" value="1"/>
</dbReference>
<reference evidence="4 5" key="1">
    <citation type="submission" date="2021-11" db="EMBL/GenBank/DDBJ databases">
        <title>Draft genome sequence of Paenibacillus profundus YoMME, a new Gram-positive bacteria with exoelectrogenic properties.</title>
        <authorList>
            <person name="Hubenova Y."/>
            <person name="Hubenova E."/>
            <person name="Manasiev Y."/>
            <person name="Peykov S."/>
            <person name="Mitov M."/>
        </authorList>
    </citation>
    <scope>NUCLEOTIDE SEQUENCE [LARGE SCALE GENOMIC DNA]</scope>
    <source>
        <strain evidence="4 5">YoMME</strain>
    </source>
</reference>
<dbReference type="Pfam" id="PF01068">
    <property type="entry name" value="DNA_ligase_A_M"/>
    <property type="match status" value="1"/>
</dbReference>
<keyword evidence="5" id="KW-1185">Reference proteome</keyword>
<dbReference type="InterPro" id="IPR029710">
    <property type="entry name" value="LIG4"/>
</dbReference>
<dbReference type="PANTHER" id="PTHR45997:SF1">
    <property type="entry name" value="DNA LIGASE 4"/>
    <property type="match status" value="1"/>
</dbReference>
<comment type="caution">
    <text evidence="4">The sequence shown here is derived from an EMBL/GenBank/DDBJ whole genome shotgun (WGS) entry which is preliminary data.</text>
</comment>
<comment type="catalytic activity">
    <reaction evidence="1">
        <text>ATP + (deoxyribonucleotide)n-3'-hydroxyl + 5'-phospho-(deoxyribonucleotide)m = (deoxyribonucleotide)n+m + AMP + diphosphate.</text>
        <dbReference type="EC" id="6.5.1.1"/>
    </reaction>
</comment>
<dbReference type="RefSeq" id="WP_233696042.1">
    <property type="nucleotide sequence ID" value="NZ_JAJNBZ010000003.1"/>
</dbReference>
<dbReference type="PANTHER" id="PTHR45997">
    <property type="entry name" value="DNA LIGASE 4"/>
    <property type="match status" value="1"/>
</dbReference>
<evidence type="ECO:0000259" key="3">
    <source>
        <dbReference type="Pfam" id="PF01068"/>
    </source>
</evidence>
<feature type="region of interest" description="Disordered" evidence="2">
    <location>
        <begin position="1"/>
        <end position="21"/>
    </location>
</feature>
<organism evidence="4 5">
    <name type="scientific">Paenibacillus profundus</name>
    <dbReference type="NCBI Taxonomy" id="1173085"/>
    <lineage>
        <taxon>Bacteria</taxon>
        <taxon>Bacillati</taxon>
        <taxon>Bacillota</taxon>
        <taxon>Bacilli</taxon>
        <taxon>Bacillales</taxon>
        <taxon>Paenibacillaceae</taxon>
        <taxon>Paenibacillus</taxon>
    </lineage>
</organism>
<sequence>MNDAAGESARHSRLEPTLPASLALPSPPMSPLLVDRIPEGADWLHQLKWDGVRIIAQCHRGQVRLFSKRLLEKTAIFGEVTVTLERCASLAGQSVLLDGEVVVFDPTLNRPSFPLVLQRERTRSQNPLHTGLHATYVVFDVLGIREQNVRSLPYEERHHMLTELIPEKSAHCFVADTFSDGASLWEWVQQHEWEGVVSKRKASPYVSGKQHRDWYKHKKDVQLDGWAVGFLLNGKRPASVVLTNEQQQYIGKASIGLDETHRQLLLAWAVQYEASRPAVGSIPTSLMREPIVWFQQPIPIRVSALEYTPAGQLRHPRIQIFPLLNNL</sequence>
<keyword evidence="4" id="KW-0436">Ligase</keyword>
<evidence type="ECO:0000256" key="1">
    <source>
        <dbReference type="ARBA" id="ARBA00034003"/>
    </source>
</evidence>
<dbReference type="Proteomes" id="UP001199916">
    <property type="component" value="Unassembled WGS sequence"/>
</dbReference>
<dbReference type="SUPFAM" id="SSF50249">
    <property type="entry name" value="Nucleic acid-binding proteins"/>
    <property type="match status" value="1"/>
</dbReference>
<dbReference type="InterPro" id="IPR012340">
    <property type="entry name" value="NA-bd_OB-fold"/>
</dbReference>
<dbReference type="EMBL" id="JAJNBZ010000003">
    <property type="protein sequence ID" value="MCE5168903.1"/>
    <property type="molecule type" value="Genomic_DNA"/>
</dbReference>
<dbReference type="Gene3D" id="3.30.1490.70">
    <property type="match status" value="1"/>
</dbReference>
<name>A0ABS8YAF2_9BACL</name>
<dbReference type="GO" id="GO:0016874">
    <property type="term" value="F:ligase activity"/>
    <property type="evidence" value="ECO:0007669"/>
    <property type="project" value="UniProtKB-KW"/>
</dbReference>
<feature type="domain" description="ATP-dependent DNA ligase family profile" evidence="3">
    <location>
        <begin position="40"/>
        <end position="218"/>
    </location>
</feature>
<evidence type="ECO:0000313" key="5">
    <source>
        <dbReference type="Proteomes" id="UP001199916"/>
    </source>
</evidence>
<gene>
    <name evidence="4" type="ORF">LQV63_06230</name>
</gene>
<evidence type="ECO:0000256" key="2">
    <source>
        <dbReference type="SAM" id="MobiDB-lite"/>
    </source>
</evidence>
<dbReference type="SUPFAM" id="SSF56091">
    <property type="entry name" value="DNA ligase/mRNA capping enzyme, catalytic domain"/>
    <property type="match status" value="1"/>
</dbReference>
<proteinExistence type="predicted"/>
<dbReference type="Gene3D" id="3.30.470.30">
    <property type="entry name" value="DNA ligase/mRNA capping enzyme"/>
    <property type="match status" value="1"/>
</dbReference>
<dbReference type="InterPro" id="IPR012310">
    <property type="entry name" value="DNA_ligase_ATP-dep_cent"/>
</dbReference>
<protein>
    <submittedName>
        <fullName evidence="4">DNA ligase</fullName>
    </submittedName>
</protein>
<dbReference type="CDD" id="cd07906">
    <property type="entry name" value="Adenylation_DNA_ligase_LigD_LigC"/>
    <property type="match status" value="1"/>
</dbReference>
<evidence type="ECO:0000313" key="4">
    <source>
        <dbReference type="EMBL" id="MCE5168903.1"/>
    </source>
</evidence>